<dbReference type="GO" id="GO:0005085">
    <property type="term" value="F:guanyl-nucleotide exchange factor activity"/>
    <property type="evidence" value="ECO:0007669"/>
    <property type="project" value="TreeGrafter"/>
</dbReference>
<feature type="compositionally biased region" description="Basic and acidic residues" evidence="4">
    <location>
        <begin position="14"/>
        <end position="25"/>
    </location>
</feature>
<dbReference type="AlphaFoldDB" id="A0A0A1U1L7"/>
<accession>A0A0A1U1L7</accession>
<comment type="similarity">
    <text evidence="1">Belongs to the EF-1-beta/EF-1-delta family.</text>
</comment>
<dbReference type="RefSeq" id="XP_004185844.1">
    <property type="nucleotide sequence ID" value="XM_004185796.1"/>
</dbReference>
<keyword evidence="7" id="KW-1185">Reference proteome</keyword>
<evidence type="ECO:0000256" key="2">
    <source>
        <dbReference type="ARBA" id="ARBA00022768"/>
    </source>
</evidence>
<dbReference type="SMART" id="SM00888">
    <property type="entry name" value="EF1_GNE"/>
    <property type="match status" value="1"/>
</dbReference>
<evidence type="ECO:0000259" key="5">
    <source>
        <dbReference type="SMART" id="SM00888"/>
    </source>
</evidence>
<dbReference type="EMBL" id="KB206969">
    <property type="protein sequence ID" value="ELP86498.1"/>
    <property type="molecule type" value="Genomic_DNA"/>
</dbReference>
<dbReference type="InterPro" id="IPR036219">
    <property type="entry name" value="eEF-1beta-like_sf"/>
</dbReference>
<dbReference type="OMA" id="NVARWFA"/>
<dbReference type="Gene3D" id="3.30.70.60">
    <property type="match status" value="1"/>
</dbReference>
<evidence type="ECO:0000256" key="4">
    <source>
        <dbReference type="SAM" id="MobiDB-lite"/>
    </source>
</evidence>
<proteinExistence type="inferred from homology"/>
<dbReference type="KEGG" id="eiv:EIN_034090"/>
<dbReference type="OrthoDB" id="331763at2759"/>
<feature type="region of interest" description="Disordered" evidence="4">
    <location>
        <begin position="1"/>
        <end position="36"/>
    </location>
</feature>
<dbReference type="GO" id="GO:0005829">
    <property type="term" value="C:cytosol"/>
    <property type="evidence" value="ECO:0007669"/>
    <property type="project" value="TreeGrafter"/>
</dbReference>
<dbReference type="PANTHER" id="PTHR11595">
    <property type="entry name" value="EF-HAND AND COILED-COIL DOMAIN-CONTAINING FAMILY MEMBER"/>
    <property type="match status" value="1"/>
</dbReference>
<keyword evidence="2 6" id="KW-0251">Elongation factor</keyword>
<dbReference type="Proteomes" id="UP000014680">
    <property type="component" value="Unassembled WGS sequence"/>
</dbReference>
<dbReference type="InterPro" id="IPR014717">
    <property type="entry name" value="Transl_elong_EF1B/ribsomal_bS6"/>
</dbReference>
<dbReference type="GO" id="GO:0003746">
    <property type="term" value="F:translation elongation factor activity"/>
    <property type="evidence" value="ECO:0007669"/>
    <property type="project" value="UniProtKB-KW"/>
</dbReference>
<dbReference type="SUPFAM" id="SSF54984">
    <property type="entry name" value="eEF-1beta-like"/>
    <property type="match status" value="1"/>
</dbReference>
<gene>
    <name evidence="6" type="ORF">EIN_034090</name>
</gene>
<dbReference type="FunFam" id="3.30.70.60:FF:000001">
    <property type="entry name" value="Elongation factor 1-beta 1 like"/>
    <property type="match status" value="1"/>
</dbReference>
<feature type="domain" description="Translation elongation factor EF1B beta/delta subunit guanine nucleotide exchange" evidence="5">
    <location>
        <begin position="38"/>
        <end position="123"/>
    </location>
</feature>
<dbReference type="InterPro" id="IPR014038">
    <property type="entry name" value="EF1B_bsu/dsu_GNE"/>
</dbReference>
<dbReference type="CDD" id="cd00292">
    <property type="entry name" value="EF1B"/>
    <property type="match status" value="1"/>
</dbReference>
<protein>
    <submittedName>
        <fullName evidence="6">Elongation factor 1-beta, putative</fullName>
    </submittedName>
</protein>
<dbReference type="Pfam" id="PF00736">
    <property type="entry name" value="EF1_GNE"/>
    <property type="match status" value="1"/>
</dbReference>
<keyword evidence="3" id="KW-0648">Protein biosynthesis</keyword>
<dbReference type="VEuPathDB" id="AmoebaDB:EIN_034090"/>
<dbReference type="PANTHER" id="PTHR11595:SF21">
    <property type="entry name" value="ELONGATION FACTOR 1-BETA"/>
    <property type="match status" value="1"/>
</dbReference>
<dbReference type="InterPro" id="IPR049720">
    <property type="entry name" value="EF1B_bsu/dsu"/>
</dbReference>
<evidence type="ECO:0000256" key="3">
    <source>
        <dbReference type="ARBA" id="ARBA00022917"/>
    </source>
</evidence>
<organism evidence="6 7">
    <name type="scientific">Entamoeba invadens IP1</name>
    <dbReference type="NCBI Taxonomy" id="370355"/>
    <lineage>
        <taxon>Eukaryota</taxon>
        <taxon>Amoebozoa</taxon>
        <taxon>Evosea</taxon>
        <taxon>Archamoebae</taxon>
        <taxon>Mastigamoebida</taxon>
        <taxon>Entamoebidae</taxon>
        <taxon>Entamoeba</taxon>
    </lineage>
</organism>
<sequence length="123" mass="13959">MADDMDLFGGELTAEEKAAEEQRKAEKAKKVKEEPKGRSQIVFEVKPWGEDTDMAAMEAAIRGIQKEGLMWGAARLEPVVHTIKMLVIMMNVDDEVNTQEVQDEIEELEDYVQSVDIRSFTKL</sequence>
<evidence type="ECO:0000313" key="7">
    <source>
        <dbReference type="Proteomes" id="UP000014680"/>
    </source>
</evidence>
<evidence type="ECO:0000256" key="1">
    <source>
        <dbReference type="ARBA" id="ARBA00007411"/>
    </source>
</evidence>
<evidence type="ECO:0000313" key="6">
    <source>
        <dbReference type="EMBL" id="ELP86498.1"/>
    </source>
</evidence>
<name>A0A0A1U1L7_ENTIV</name>
<dbReference type="GO" id="GO:0005853">
    <property type="term" value="C:eukaryotic translation elongation factor 1 complex"/>
    <property type="evidence" value="ECO:0007669"/>
    <property type="project" value="InterPro"/>
</dbReference>
<dbReference type="GeneID" id="14885494"/>
<reference evidence="6 7" key="1">
    <citation type="submission" date="2012-10" db="EMBL/GenBank/DDBJ databases">
        <authorList>
            <person name="Zafar N."/>
            <person name="Inman J."/>
            <person name="Hall N."/>
            <person name="Lorenzi H."/>
            <person name="Caler E."/>
        </authorList>
    </citation>
    <scope>NUCLEOTIDE SEQUENCE [LARGE SCALE GENOMIC DNA]</scope>
    <source>
        <strain evidence="6 7">IP1</strain>
    </source>
</reference>